<feature type="compositionally biased region" description="Basic and acidic residues" evidence="1">
    <location>
        <begin position="380"/>
        <end position="416"/>
    </location>
</feature>
<dbReference type="Proteomes" id="UP000355283">
    <property type="component" value="Unassembled WGS sequence"/>
</dbReference>
<name>A0A4D9CRN2_9STRA</name>
<accession>A0A4D9CRN2</accession>
<feature type="compositionally biased region" description="Gly residues" evidence="1">
    <location>
        <begin position="417"/>
        <end position="427"/>
    </location>
</feature>
<dbReference type="AlphaFoldDB" id="A0A4D9CRN2"/>
<gene>
    <name evidence="2" type="ORF">NSK_007119</name>
</gene>
<protein>
    <submittedName>
        <fullName evidence="2">Uncharacterized protein</fullName>
    </submittedName>
</protein>
<feature type="region of interest" description="Disordered" evidence="1">
    <location>
        <begin position="204"/>
        <end position="336"/>
    </location>
</feature>
<dbReference type="OrthoDB" id="10348218at2759"/>
<sequence length="695" mass="74953">MAAECGIDGLDEQIKSKEVHAVSMRHSASVHPTCGGGVQGSYCMTLLERFVRGHVVLARARSLLHAWHLLNSQHPGQDFTNGHLHVFSFIIGINPSELPRSPLSLWPGPLSPLRLRLPGKPEGLDPEAGRLEVDDEPAFPPSTHTDREKSEGSFLDDGEGHRAWDGGDLWWDGGRDGGASAGGGRTDVSIGDLQEIFGRAISKNQENVVPNHEAGQSGWGGLGDMEEGGQQGTEDGSLRRGEGGGGGGGGGGGEGGGGGGGEEAEVEGRKEEKNPDHSALTPQTLKEPCPKQDGRSCKASSLSPNLRRKRCRLSPLATPLATSPSRHLTPGIPAPMLDLRASTGGAMGYLEPSLSTLLPQPHMQSKSPPPCRAVPPASRHAQEGKAGRGQVEEESRGQRERKEVQEEEEGERKGEGFGEAGGPAGVRGGREPQEMETEIYPGETEGKGRWAENNRLPSPEANAVMARCGIFWSLPTEEEGGREGPCLEVVCDKSFAAIFLTEEELRIDMAEKGWGVDVLWESIIAPESLPTYYEGLIESGFCVPPGQVGCSRKVLKMLGKADFDVRSLEDYRATGNAEGAQPARKRLRRVLLPEEHEAFITTYVSENGRHWAFTLDVIPLLSAEDEDEDEETKPDEQDVVLSVRDLHMPPMTRFLNIRGCFGEFDGVDMDMSSNISSLPTSPMVGPEDREDIAFK</sequence>
<feature type="region of interest" description="Disordered" evidence="1">
    <location>
        <begin position="675"/>
        <end position="695"/>
    </location>
</feature>
<feature type="region of interest" description="Disordered" evidence="1">
    <location>
        <begin position="351"/>
        <end position="434"/>
    </location>
</feature>
<feature type="compositionally biased region" description="Polar residues" evidence="1">
    <location>
        <begin position="353"/>
        <end position="366"/>
    </location>
</feature>
<proteinExistence type="predicted"/>
<feature type="compositionally biased region" description="Gly residues" evidence="1">
    <location>
        <begin position="243"/>
        <end position="261"/>
    </location>
</feature>
<feature type="region of interest" description="Disordered" evidence="1">
    <location>
        <begin position="118"/>
        <end position="169"/>
    </location>
</feature>
<keyword evidence="3" id="KW-1185">Reference proteome</keyword>
<feature type="compositionally biased region" description="Basic and acidic residues" evidence="1">
    <location>
        <begin position="266"/>
        <end position="276"/>
    </location>
</feature>
<reference evidence="2 3" key="1">
    <citation type="submission" date="2019-01" db="EMBL/GenBank/DDBJ databases">
        <title>Nuclear Genome Assembly of the Microalgal Biofuel strain Nannochloropsis salina CCMP1776.</title>
        <authorList>
            <person name="Hovde B."/>
        </authorList>
    </citation>
    <scope>NUCLEOTIDE SEQUENCE [LARGE SCALE GENOMIC DNA]</scope>
    <source>
        <strain evidence="2 3">CCMP1776</strain>
    </source>
</reference>
<evidence type="ECO:0000256" key="1">
    <source>
        <dbReference type="SAM" id="MobiDB-lite"/>
    </source>
</evidence>
<organism evidence="2 3">
    <name type="scientific">Nannochloropsis salina CCMP1776</name>
    <dbReference type="NCBI Taxonomy" id="1027361"/>
    <lineage>
        <taxon>Eukaryota</taxon>
        <taxon>Sar</taxon>
        <taxon>Stramenopiles</taxon>
        <taxon>Ochrophyta</taxon>
        <taxon>Eustigmatophyceae</taxon>
        <taxon>Eustigmatales</taxon>
        <taxon>Monodopsidaceae</taxon>
        <taxon>Microchloropsis</taxon>
        <taxon>Microchloropsis salina</taxon>
    </lineage>
</organism>
<evidence type="ECO:0000313" key="3">
    <source>
        <dbReference type="Proteomes" id="UP000355283"/>
    </source>
</evidence>
<evidence type="ECO:0000313" key="2">
    <source>
        <dbReference type="EMBL" id="TFJ81872.1"/>
    </source>
</evidence>
<comment type="caution">
    <text evidence="2">The sequence shown here is derived from an EMBL/GenBank/DDBJ whole genome shotgun (WGS) entry which is preliminary data.</text>
</comment>
<dbReference type="EMBL" id="SDOX01000122">
    <property type="protein sequence ID" value="TFJ81872.1"/>
    <property type="molecule type" value="Genomic_DNA"/>
</dbReference>